<feature type="transmembrane region" description="Helical" evidence="9">
    <location>
        <begin position="298"/>
        <end position="314"/>
    </location>
</feature>
<feature type="transmembrane region" description="Helical" evidence="9">
    <location>
        <begin position="96"/>
        <end position="114"/>
    </location>
</feature>
<evidence type="ECO:0000256" key="8">
    <source>
        <dbReference type="ARBA" id="ARBA00023136"/>
    </source>
</evidence>
<evidence type="ECO:0000313" key="10">
    <source>
        <dbReference type="EMBL" id="MBB6002785.1"/>
    </source>
</evidence>
<keyword evidence="8 9" id="KW-0472">Membrane</keyword>
<comment type="caution">
    <text evidence="10">The sequence shown here is derived from an EMBL/GenBank/DDBJ whole genome shotgun (WGS) entry which is preliminary data.</text>
</comment>
<feature type="transmembrane region" description="Helical" evidence="9">
    <location>
        <begin position="126"/>
        <end position="143"/>
    </location>
</feature>
<sequence length="502" mass="58567">MQQYLESLNLRKILLIGLFFRVLSIIFSKGYAFTDDHYEVVVLAQNLLDKVDSPFTQDFLVNGEAYLFSLIYPYIHYSIFGICEWFGTTNPETKMLFARIVNSLFSLLSIYYGYKLTERLSNRKNDAKIVGLLLAVFWVFPFMSVRNLREFVCIPPLLIGCYYAVNQKLNNKSVLLAAFWFVIAFVFRYQIVFIPFTVGLTWLLSKTNWQKAILFGLGCVGFYLLTQGIFDYIYWGNPIASIKAYFTFNADAKNIEIYPNGPWHRYIGTMAGLSLGLSSLLFFAGYFKTATQAGNRRMLFLASLFFFAFHSYYPNKQERFILPFIPFFLILGVIGFRDIYETLQIKTWFRTTTKVLVYWFIVLNTILLCILSVTYTKRSRVESMNYFRKKGDLQNFVIQNFQASQPVAIFYLDKRLDYYEVDSPEKLAALPNELKSGKKVYPNYLIIVGSADLEARLAMMKKIFPKLQHDTNIEPSFIDNIAYVLNPSHNHNETWFIYKIIR</sequence>
<accession>A0A841EHZ0</accession>
<dbReference type="RefSeq" id="WP_184132481.1">
    <property type="nucleotide sequence ID" value="NZ_JACHKT010000008.1"/>
</dbReference>
<feature type="transmembrane region" description="Helical" evidence="9">
    <location>
        <begin position="320"/>
        <end position="336"/>
    </location>
</feature>
<dbReference type="InterPro" id="IPR005599">
    <property type="entry name" value="GPI_mannosylTrfase"/>
</dbReference>
<dbReference type="GO" id="GO:0012505">
    <property type="term" value="C:endomembrane system"/>
    <property type="evidence" value="ECO:0007669"/>
    <property type="project" value="UniProtKB-SubCell"/>
</dbReference>
<comment type="subcellular location">
    <subcellularLocation>
        <location evidence="1">Endomembrane system</location>
        <topology evidence="1">Multi-pass membrane protein</topology>
    </subcellularLocation>
    <subcellularLocation>
        <location evidence="2">Endoplasmic reticulum membrane</location>
    </subcellularLocation>
</comment>
<keyword evidence="3" id="KW-0328">Glycosyltransferase</keyword>
<dbReference type="GO" id="GO:0000030">
    <property type="term" value="F:mannosyltransferase activity"/>
    <property type="evidence" value="ECO:0007669"/>
    <property type="project" value="TreeGrafter"/>
</dbReference>
<dbReference type="AlphaFoldDB" id="A0A841EHZ0"/>
<keyword evidence="11" id="KW-1185">Reference proteome</keyword>
<protein>
    <recommendedName>
        <fullName evidence="12">Glycosyltransferase RgtA/B/C/D-like domain-containing protein</fullName>
    </recommendedName>
</protein>
<feature type="transmembrane region" description="Helical" evidence="9">
    <location>
        <begin position="356"/>
        <end position="375"/>
    </location>
</feature>
<evidence type="ECO:0000256" key="6">
    <source>
        <dbReference type="ARBA" id="ARBA00022824"/>
    </source>
</evidence>
<dbReference type="Proteomes" id="UP000524404">
    <property type="component" value="Unassembled WGS sequence"/>
</dbReference>
<keyword evidence="7 9" id="KW-1133">Transmembrane helix</keyword>
<evidence type="ECO:0008006" key="12">
    <source>
        <dbReference type="Google" id="ProtNLM"/>
    </source>
</evidence>
<feature type="transmembrane region" description="Helical" evidence="9">
    <location>
        <begin position="177"/>
        <end position="205"/>
    </location>
</feature>
<feature type="transmembrane region" description="Helical" evidence="9">
    <location>
        <begin position="266"/>
        <end position="286"/>
    </location>
</feature>
<dbReference type="Pfam" id="PF03901">
    <property type="entry name" value="Glyco_transf_22"/>
    <property type="match status" value="1"/>
</dbReference>
<evidence type="ECO:0000256" key="5">
    <source>
        <dbReference type="ARBA" id="ARBA00022692"/>
    </source>
</evidence>
<name>A0A841EHZ0_9BACT</name>
<feature type="transmembrane region" description="Helical" evidence="9">
    <location>
        <begin position="212"/>
        <end position="235"/>
    </location>
</feature>
<evidence type="ECO:0000256" key="1">
    <source>
        <dbReference type="ARBA" id="ARBA00004127"/>
    </source>
</evidence>
<dbReference type="EMBL" id="JACHKT010000008">
    <property type="protein sequence ID" value="MBB6002785.1"/>
    <property type="molecule type" value="Genomic_DNA"/>
</dbReference>
<evidence type="ECO:0000256" key="3">
    <source>
        <dbReference type="ARBA" id="ARBA00022676"/>
    </source>
</evidence>
<reference evidence="10 11" key="1">
    <citation type="submission" date="2020-08" db="EMBL/GenBank/DDBJ databases">
        <title>Functional genomics of gut bacteria from endangered species of beetles.</title>
        <authorList>
            <person name="Carlos-Shanley C."/>
        </authorList>
    </citation>
    <scope>NUCLEOTIDE SEQUENCE [LARGE SCALE GENOMIC DNA]</scope>
    <source>
        <strain evidence="10 11">S00070</strain>
    </source>
</reference>
<proteinExistence type="predicted"/>
<dbReference type="PANTHER" id="PTHR22760">
    <property type="entry name" value="GLYCOSYLTRANSFERASE"/>
    <property type="match status" value="1"/>
</dbReference>
<evidence type="ECO:0000256" key="2">
    <source>
        <dbReference type="ARBA" id="ARBA00004586"/>
    </source>
</evidence>
<evidence type="ECO:0000313" key="11">
    <source>
        <dbReference type="Proteomes" id="UP000524404"/>
    </source>
</evidence>
<keyword evidence="6" id="KW-0256">Endoplasmic reticulum</keyword>
<evidence type="ECO:0000256" key="7">
    <source>
        <dbReference type="ARBA" id="ARBA00022989"/>
    </source>
</evidence>
<gene>
    <name evidence="10" type="ORF">HNP25_001437</name>
</gene>
<organism evidence="10 11">
    <name type="scientific">Arcicella rosea</name>
    <dbReference type="NCBI Taxonomy" id="502909"/>
    <lineage>
        <taxon>Bacteria</taxon>
        <taxon>Pseudomonadati</taxon>
        <taxon>Bacteroidota</taxon>
        <taxon>Cytophagia</taxon>
        <taxon>Cytophagales</taxon>
        <taxon>Flectobacillaceae</taxon>
        <taxon>Arcicella</taxon>
    </lineage>
</organism>
<evidence type="ECO:0000256" key="9">
    <source>
        <dbReference type="SAM" id="Phobius"/>
    </source>
</evidence>
<keyword evidence="4" id="KW-0808">Transferase</keyword>
<evidence type="ECO:0000256" key="4">
    <source>
        <dbReference type="ARBA" id="ARBA00022679"/>
    </source>
</evidence>
<keyword evidence="5 9" id="KW-0812">Transmembrane</keyword>
<feature type="transmembrane region" description="Helical" evidence="9">
    <location>
        <begin position="12"/>
        <end position="33"/>
    </location>
</feature>